<evidence type="ECO:0000256" key="2">
    <source>
        <dbReference type="ARBA" id="ARBA00022980"/>
    </source>
</evidence>
<keyword evidence="2 4" id="KW-0689">Ribosomal protein</keyword>
<sequence length="137" mass="15936">MAKKTQKRLPRRREEFTYRGFTIAELQQMGVSELMPIMPSRARRKFEHGLSREHENLLAKVRAGEERIRTHLRDMIVMPEMVGRTIEVHNGKDFTRVEIQPEAVFRYLGEFALTRRKVTHGSAGIGATRSSKYVPLK</sequence>
<dbReference type="GO" id="GO:0003735">
    <property type="term" value="F:structural constituent of ribosome"/>
    <property type="evidence" value="ECO:0007669"/>
    <property type="project" value="InterPro"/>
</dbReference>
<dbReference type="InterPro" id="IPR023575">
    <property type="entry name" value="Ribosomal_uS19_SF"/>
</dbReference>
<name>A0A0W8FIA5_9ZZZZ</name>
<dbReference type="EMBL" id="LNQE01001195">
    <property type="protein sequence ID" value="KUG20386.1"/>
    <property type="molecule type" value="Genomic_DNA"/>
</dbReference>
<organism evidence="4">
    <name type="scientific">hydrocarbon metagenome</name>
    <dbReference type="NCBI Taxonomy" id="938273"/>
    <lineage>
        <taxon>unclassified sequences</taxon>
        <taxon>metagenomes</taxon>
        <taxon>ecological metagenomes</taxon>
    </lineage>
</organism>
<dbReference type="PRINTS" id="PR00975">
    <property type="entry name" value="RIBOSOMALS19"/>
</dbReference>
<evidence type="ECO:0000256" key="3">
    <source>
        <dbReference type="ARBA" id="ARBA00023274"/>
    </source>
</evidence>
<dbReference type="AlphaFoldDB" id="A0A0W8FIA5"/>
<dbReference type="GO" id="GO:0006412">
    <property type="term" value="P:translation"/>
    <property type="evidence" value="ECO:0007669"/>
    <property type="project" value="InterPro"/>
</dbReference>
<evidence type="ECO:0000256" key="1">
    <source>
        <dbReference type="ARBA" id="ARBA00007345"/>
    </source>
</evidence>
<reference evidence="4" key="1">
    <citation type="journal article" date="2015" name="Proc. Natl. Acad. Sci. U.S.A.">
        <title>Networks of energetic and metabolic interactions define dynamics in microbial communities.</title>
        <authorList>
            <person name="Embree M."/>
            <person name="Liu J.K."/>
            <person name="Al-Bassam M.M."/>
            <person name="Zengler K."/>
        </authorList>
    </citation>
    <scope>NUCLEOTIDE SEQUENCE</scope>
</reference>
<evidence type="ECO:0000313" key="4">
    <source>
        <dbReference type="EMBL" id="KUG20386.1"/>
    </source>
</evidence>
<protein>
    <submittedName>
        <fullName evidence="4">Ssu ribosomal protein s15e (S19p)</fullName>
    </submittedName>
</protein>
<dbReference type="InterPro" id="IPR002222">
    <property type="entry name" value="Ribosomal_uS19"/>
</dbReference>
<dbReference type="Gene3D" id="3.30.860.10">
    <property type="entry name" value="30s Ribosomal Protein S19, Chain A"/>
    <property type="match status" value="1"/>
</dbReference>
<dbReference type="PANTHER" id="PTHR11880:SF2">
    <property type="entry name" value="SMALL RIBOSOMAL SUBUNIT PROTEIN US19"/>
    <property type="match status" value="1"/>
</dbReference>
<comment type="similarity">
    <text evidence="1">Belongs to the universal ribosomal protein uS19 family.</text>
</comment>
<dbReference type="NCBIfam" id="TIGR01025">
    <property type="entry name" value="uS19_arch"/>
    <property type="match status" value="1"/>
</dbReference>
<dbReference type="PIRSF" id="PIRSF002144">
    <property type="entry name" value="Ribosomal_S19"/>
    <property type="match status" value="1"/>
</dbReference>
<accession>A0A0W8FIA5</accession>
<dbReference type="Pfam" id="PF00203">
    <property type="entry name" value="Ribosomal_S19"/>
    <property type="match status" value="1"/>
</dbReference>
<dbReference type="HAMAP" id="MF_00531">
    <property type="entry name" value="Ribosomal_uS19"/>
    <property type="match status" value="1"/>
</dbReference>
<gene>
    <name evidence="4" type="ORF">ASZ90_009842</name>
</gene>
<proteinExistence type="inferred from homology"/>
<dbReference type="FunFam" id="3.30.860.10:FF:000002">
    <property type="entry name" value="40S ribosomal protein S15"/>
    <property type="match status" value="1"/>
</dbReference>
<dbReference type="InterPro" id="IPR005713">
    <property type="entry name" value="Ribosomal_uS19_euk/arc"/>
</dbReference>
<dbReference type="SUPFAM" id="SSF54570">
    <property type="entry name" value="Ribosomal protein S19"/>
    <property type="match status" value="1"/>
</dbReference>
<keyword evidence="3" id="KW-0687">Ribonucleoprotein</keyword>
<dbReference type="PANTHER" id="PTHR11880">
    <property type="entry name" value="RIBOSOMAL PROTEIN S19P FAMILY MEMBER"/>
    <property type="match status" value="1"/>
</dbReference>
<comment type="caution">
    <text evidence="4">The sequence shown here is derived from an EMBL/GenBank/DDBJ whole genome shotgun (WGS) entry which is preliminary data.</text>
</comment>
<dbReference type="GO" id="GO:0022627">
    <property type="term" value="C:cytosolic small ribosomal subunit"/>
    <property type="evidence" value="ECO:0007669"/>
    <property type="project" value="TreeGrafter"/>
</dbReference>
<dbReference type="NCBIfam" id="NF003121">
    <property type="entry name" value="PRK04038.1"/>
    <property type="match status" value="1"/>
</dbReference>
<dbReference type="GO" id="GO:0000028">
    <property type="term" value="P:ribosomal small subunit assembly"/>
    <property type="evidence" value="ECO:0007669"/>
    <property type="project" value="TreeGrafter"/>
</dbReference>